<name>A0ABZ2E3F2_RAOOR</name>
<keyword evidence="2" id="KW-1185">Reference proteome</keyword>
<gene>
    <name evidence="1" type="ORF">LM286_12825</name>
</gene>
<dbReference type="EMBL" id="CP145163">
    <property type="protein sequence ID" value="WWC14124.1"/>
    <property type="molecule type" value="Genomic_DNA"/>
</dbReference>
<evidence type="ECO:0000313" key="2">
    <source>
        <dbReference type="Proteomes" id="UP001350972"/>
    </source>
</evidence>
<dbReference type="RefSeq" id="WP_032724240.1">
    <property type="nucleotide sequence ID" value="NZ_CP145156.1"/>
</dbReference>
<sequence>MIIALKMKAFCNKELNLNLDNNPLVIAPFLSAQRAGWPPLFSSILCWVRTKTRESRRTTTLKNSVFILLAARLMRNWRNKAKFR</sequence>
<dbReference type="Proteomes" id="UP001350972">
    <property type="component" value="Chromosome"/>
</dbReference>
<reference evidence="1 2" key="1">
    <citation type="submission" date="2024-02" db="EMBL/GenBank/DDBJ databases">
        <title>Tn5403 promotes plasmid rearrangements and degradation of the Klebsiella pneumoniae carbapenemase (KPC) transposon Tn4401.</title>
        <authorList>
            <person name="Sheppard A.E."/>
            <person name="Barry K.E."/>
            <person name="Parikh H.I."/>
            <person name="Vegesana K."/>
            <person name="Sebra R."/>
            <person name="George S."/>
            <person name="Sanderson N.D."/>
            <person name="Stoesser N."/>
            <person name="Eyre D.W."/>
            <person name="Crook D.W."/>
            <person name="Walker A.S."/>
            <person name="Mathers A.J."/>
        </authorList>
    </citation>
    <scope>NUCLEOTIDE SEQUENCE [LARGE SCALE GENOMIC DNA]</scope>
    <source>
        <strain evidence="1 2">CAV1921</strain>
    </source>
</reference>
<evidence type="ECO:0000313" key="1">
    <source>
        <dbReference type="EMBL" id="WWC14124.1"/>
    </source>
</evidence>
<proteinExistence type="predicted"/>
<protein>
    <submittedName>
        <fullName evidence="1">Uncharacterized protein</fullName>
    </submittedName>
</protein>
<organism evidence="1 2">
    <name type="scientific">Raoultella ornithinolytica</name>
    <name type="common">Klebsiella ornithinolytica</name>
    <dbReference type="NCBI Taxonomy" id="54291"/>
    <lineage>
        <taxon>Bacteria</taxon>
        <taxon>Pseudomonadati</taxon>
        <taxon>Pseudomonadota</taxon>
        <taxon>Gammaproteobacteria</taxon>
        <taxon>Enterobacterales</taxon>
        <taxon>Enterobacteriaceae</taxon>
        <taxon>Klebsiella/Raoultella group</taxon>
        <taxon>Raoultella</taxon>
    </lineage>
</organism>
<accession>A0ABZ2E3F2</accession>